<sequence length="104" mass="11730">MYKLTNGQVPIIGVGGVGSGRDAYEKLKAGASLVQIYSMMVYEGPGVVSRIRHELASLLAENGYKNVDDVVGADNEEIYWKRREERVRRRMQEATPNEKQIIEM</sequence>
<dbReference type="Pfam" id="PF01180">
    <property type="entry name" value="DHO_dh"/>
    <property type="match status" value="1"/>
</dbReference>
<evidence type="ECO:0000256" key="5">
    <source>
        <dbReference type="ARBA" id="ARBA00023002"/>
    </source>
</evidence>
<dbReference type="OrthoDB" id="14784at2759"/>
<gene>
    <name evidence="7" type="ORF">THAOC_06001</name>
</gene>
<name>K0TFS8_THAOC</name>
<dbReference type="EMBL" id="AGNL01005780">
    <property type="protein sequence ID" value="EJK72466.1"/>
    <property type="molecule type" value="Genomic_DNA"/>
</dbReference>
<dbReference type="InterPro" id="IPR001295">
    <property type="entry name" value="Dihydroorotate_DH_CS"/>
</dbReference>
<dbReference type="AlphaFoldDB" id="K0TFS8"/>
<dbReference type="InterPro" id="IPR005720">
    <property type="entry name" value="Dihydroorotate_DH_cat"/>
</dbReference>
<dbReference type="PANTHER" id="PTHR48109">
    <property type="entry name" value="DIHYDROOROTATE DEHYDROGENASE (QUINONE), MITOCHONDRIAL-RELATED"/>
    <property type="match status" value="1"/>
</dbReference>
<dbReference type="GO" id="GO:0006207">
    <property type="term" value="P:'de novo' pyrimidine nucleobase biosynthetic process"/>
    <property type="evidence" value="ECO:0007669"/>
    <property type="project" value="InterPro"/>
</dbReference>
<evidence type="ECO:0000256" key="1">
    <source>
        <dbReference type="ARBA" id="ARBA00001917"/>
    </source>
</evidence>
<dbReference type="PANTHER" id="PTHR48109:SF4">
    <property type="entry name" value="DIHYDROOROTATE DEHYDROGENASE (QUINONE), MITOCHONDRIAL"/>
    <property type="match status" value="1"/>
</dbReference>
<dbReference type="SUPFAM" id="SSF51395">
    <property type="entry name" value="FMN-linked oxidoreductases"/>
    <property type="match status" value="1"/>
</dbReference>
<keyword evidence="4" id="KW-0288">FMN</keyword>
<dbReference type="GO" id="GO:0044205">
    <property type="term" value="P:'de novo' UMP biosynthetic process"/>
    <property type="evidence" value="ECO:0007669"/>
    <property type="project" value="UniProtKB-UniPathway"/>
</dbReference>
<evidence type="ECO:0000256" key="3">
    <source>
        <dbReference type="ARBA" id="ARBA00022630"/>
    </source>
</evidence>
<evidence type="ECO:0000256" key="2">
    <source>
        <dbReference type="ARBA" id="ARBA00004725"/>
    </source>
</evidence>
<organism evidence="7 8">
    <name type="scientific">Thalassiosira oceanica</name>
    <name type="common">Marine diatom</name>
    <dbReference type="NCBI Taxonomy" id="159749"/>
    <lineage>
        <taxon>Eukaryota</taxon>
        <taxon>Sar</taxon>
        <taxon>Stramenopiles</taxon>
        <taxon>Ochrophyta</taxon>
        <taxon>Bacillariophyta</taxon>
        <taxon>Coscinodiscophyceae</taxon>
        <taxon>Thalassiosirophycidae</taxon>
        <taxon>Thalassiosirales</taxon>
        <taxon>Thalassiosiraceae</taxon>
        <taxon>Thalassiosira</taxon>
    </lineage>
</organism>
<evidence type="ECO:0000256" key="4">
    <source>
        <dbReference type="ARBA" id="ARBA00022643"/>
    </source>
</evidence>
<keyword evidence="3" id="KW-0285">Flavoprotein</keyword>
<keyword evidence="8" id="KW-1185">Reference proteome</keyword>
<evidence type="ECO:0000313" key="8">
    <source>
        <dbReference type="Proteomes" id="UP000266841"/>
    </source>
</evidence>
<dbReference type="GO" id="GO:0004152">
    <property type="term" value="F:dihydroorotate dehydrogenase activity"/>
    <property type="evidence" value="ECO:0007669"/>
    <property type="project" value="UniProtKB-ARBA"/>
</dbReference>
<comment type="caution">
    <text evidence="7">The sequence shown here is derived from an EMBL/GenBank/DDBJ whole genome shotgun (WGS) entry which is preliminary data.</text>
</comment>
<comment type="cofactor">
    <cofactor evidence="1">
        <name>FMN</name>
        <dbReference type="ChEBI" id="CHEBI:58210"/>
    </cofactor>
</comment>
<protein>
    <recommendedName>
        <fullName evidence="6">Dihydroorotate dehydrogenase catalytic domain-containing protein</fullName>
    </recommendedName>
</protein>
<comment type="pathway">
    <text evidence="2">Pyrimidine metabolism; UMP biosynthesis via de novo pathway.</text>
</comment>
<dbReference type="InterPro" id="IPR050074">
    <property type="entry name" value="DHO_dehydrogenase"/>
</dbReference>
<dbReference type="PROSITE" id="PS00912">
    <property type="entry name" value="DHODEHASE_2"/>
    <property type="match status" value="1"/>
</dbReference>
<evidence type="ECO:0000313" key="7">
    <source>
        <dbReference type="EMBL" id="EJK72466.1"/>
    </source>
</evidence>
<accession>K0TFS8</accession>
<feature type="domain" description="Dihydroorotate dehydrogenase catalytic" evidence="6">
    <location>
        <begin position="1"/>
        <end position="59"/>
    </location>
</feature>
<dbReference type="Proteomes" id="UP000266841">
    <property type="component" value="Unassembled WGS sequence"/>
</dbReference>
<dbReference type="GO" id="GO:0005743">
    <property type="term" value="C:mitochondrial inner membrane"/>
    <property type="evidence" value="ECO:0007669"/>
    <property type="project" value="TreeGrafter"/>
</dbReference>
<reference evidence="7 8" key="1">
    <citation type="journal article" date="2012" name="Genome Biol.">
        <title>Genome and low-iron response of an oceanic diatom adapted to chronic iron limitation.</title>
        <authorList>
            <person name="Lommer M."/>
            <person name="Specht M."/>
            <person name="Roy A.S."/>
            <person name="Kraemer L."/>
            <person name="Andreson R."/>
            <person name="Gutowska M.A."/>
            <person name="Wolf J."/>
            <person name="Bergner S.V."/>
            <person name="Schilhabel M.B."/>
            <person name="Klostermeier U.C."/>
            <person name="Beiko R.G."/>
            <person name="Rosenstiel P."/>
            <person name="Hippler M."/>
            <person name="Laroche J."/>
        </authorList>
    </citation>
    <scope>NUCLEOTIDE SEQUENCE [LARGE SCALE GENOMIC DNA]</scope>
    <source>
        <strain evidence="7 8">CCMP1005</strain>
    </source>
</reference>
<dbReference type="eggNOG" id="KOG1436">
    <property type="taxonomic scope" value="Eukaryota"/>
</dbReference>
<proteinExistence type="predicted"/>
<dbReference type="InterPro" id="IPR013785">
    <property type="entry name" value="Aldolase_TIM"/>
</dbReference>
<dbReference type="Gene3D" id="3.20.20.70">
    <property type="entry name" value="Aldolase class I"/>
    <property type="match status" value="1"/>
</dbReference>
<evidence type="ECO:0000259" key="6">
    <source>
        <dbReference type="Pfam" id="PF01180"/>
    </source>
</evidence>
<keyword evidence="5" id="KW-0560">Oxidoreductase</keyword>
<dbReference type="UniPathway" id="UPA00070"/>